<comment type="caution">
    <text evidence="2">The sequence shown here is derived from an EMBL/GenBank/DDBJ whole genome shotgun (WGS) entry which is preliminary data.</text>
</comment>
<gene>
    <name evidence="2" type="ORF">CYNAS_LOCUS6957</name>
</gene>
<dbReference type="Proteomes" id="UP001176961">
    <property type="component" value="Unassembled WGS sequence"/>
</dbReference>
<accession>A0AA36GMY4</accession>
<proteinExistence type="predicted"/>
<reference evidence="2" key="1">
    <citation type="submission" date="2023-07" db="EMBL/GenBank/DDBJ databases">
        <authorList>
            <consortium name="CYATHOMIX"/>
        </authorList>
    </citation>
    <scope>NUCLEOTIDE SEQUENCE</scope>
    <source>
        <strain evidence="2">N/A</strain>
    </source>
</reference>
<feature type="transmembrane region" description="Helical" evidence="1">
    <location>
        <begin position="180"/>
        <end position="201"/>
    </location>
</feature>
<feature type="transmembrane region" description="Helical" evidence="1">
    <location>
        <begin position="135"/>
        <end position="156"/>
    </location>
</feature>
<keyword evidence="1" id="KW-1133">Transmembrane helix</keyword>
<dbReference type="EMBL" id="CATQJL010000112">
    <property type="protein sequence ID" value="CAJ0594974.1"/>
    <property type="molecule type" value="Genomic_DNA"/>
</dbReference>
<evidence type="ECO:0000256" key="1">
    <source>
        <dbReference type="SAM" id="Phobius"/>
    </source>
</evidence>
<keyword evidence="3" id="KW-1185">Reference proteome</keyword>
<dbReference type="AlphaFoldDB" id="A0AA36GMY4"/>
<keyword evidence="1" id="KW-0472">Membrane</keyword>
<keyword evidence="1" id="KW-0812">Transmembrane</keyword>
<feature type="transmembrane region" description="Helical" evidence="1">
    <location>
        <begin position="17"/>
        <end position="37"/>
    </location>
</feature>
<sequence>MTNVTDSAVQYAKFMSVLYATLGIPSAISVLVTGLVISSNRRLFQEYANIFALSACEMVEATSYILAAFGRAPKIRNRTLFEKATVYDCFFKTCWPHALILGTELRAFCQLLASCEKLRITFHPNLKMSGMKNRLLLLVPTAGLISISAACISAYLDGNRILESSRCFILDSTAFRFATFHFIFISFSSFASFGSSIVMGIA</sequence>
<name>A0AA36GMY4_CYLNA</name>
<protein>
    <submittedName>
        <fullName evidence="2">Uncharacterized protein</fullName>
    </submittedName>
</protein>
<evidence type="ECO:0000313" key="3">
    <source>
        <dbReference type="Proteomes" id="UP001176961"/>
    </source>
</evidence>
<organism evidence="2 3">
    <name type="scientific">Cylicocyclus nassatus</name>
    <name type="common">Nematode worm</name>
    <dbReference type="NCBI Taxonomy" id="53992"/>
    <lineage>
        <taxon>Eukaryota</taxon>
        <taxon>Metazoa</taxon>
        <taxon>Ecdysozoa</taxon>
        <taxon>Nematoda</taxon>
        <taxon>Chromadorea</taxon>
        <taxon>Rhabditida</taxon>
        <taxon>Rhabditina</taxon>
        <taxon>Rhabditomorpha</taxon>
        <taxon>Strongyloidea</taxon>
        <taxon>Strongylidae</taxon>
        <taxon>Cylicocyclus</taxon>
    </lineage>
</organism>
<evidence type="ECO:0000313" key="2">
    <source>
        <dbReference type="EMBL" id="CAJ0594974.1"/>
    </source>
</evidence>